<dbReference type="InterPro" id="IPR050237">
    <property type="entry name" value="ATP-dep_AMP-bd_enzyme"/>
</dbReference>
<dbReference type="SUPFAM" id="SSF56801">
    <property type="entry name" value="Acetyl-CoA synthetase-like"/>
    <property type="match status" value="1"/>
</dbReference>
<dbReference type="Pfam" id="PF00501">
    <property type="entry name" value="AMP-binding"/>
    <property type="match status" value="1"/>
</dbReference>
<dbReference type="PANTHER" id="PTHR43767">
    <property type="entry name" value="LONG-CHAIN-FATTY-ACID--COA LIGASE"/>
    <property type="match status" value="1"/>
</dbReference>
<dbReference type="Pfam" id="PF13193">
    <property type="entry name" value="AMP-binding_C"/>
    <property type="match status" value="1"/>
</dbReference>
<proteinExistence type="predicted"/>
<dbReference type="InterPro" id="IPR045851">
    <property type="entry name" value="AMP-bd_C_sf"/>
</dbReference>
<organism evidence="3 4">
    <name type="scientific">Mesorhizobium marinum</name>
    <dbReference type="NCBI Taxonomy" id="3228790"/>
    <lineage>
        <taxon>Bacteria</taxon>
        <taxon>Pseudomonadati</taxon>
        <taxon>Pseudomonadota</taxon>
        <taxon>Alphaproteobacteria</taxon>
        <taxon>Hyphomicrobiales</taxon>
        <taxon>Phyllobacteriaceae</taxon>
        <taxon>Mesorhizobium</taxon>
    </lineage>
</organism>
<protein>
    <submittedName>
        <fullName evidence="3">Class I adenylate-forming enzyme family protein</fullName>
    </submittedName>
</protein>
<keyword evidence="4" id="KW-1185">Reference proteome</keyword>
<dbReference type="Gene3D" id="3.30.300.30">
    <property type="match status" value="1"/>
</dbReference>
<dbReference type="PANTHER" id="PTHR43767:SF1">
    <property type="entry name" value="NONRIBOSOMAL PEPTIDE SYNTHASE PES1 (EUROFUNG)-RELATED"/>
    <property type="match status" value="1"/>
</dbReference>
<dbReference type="RefSeq" id="WP_367723667.1">
    <property type="nucleotide sequence ID" value="NZ_JBFOCI010000003.1"/>
</dbReference>
<gene>
    <name evidence="3" type="ORF">ABUE31_11110</name>
</gene>
<dbReference type="PROSITE" id="PS00455">
    <property type="entry name" value="AMP_BINDING"/>
    <property type="match status" value="1"/>
</dbReference>
<evidence type="ECO:0000313" key="4">
    <source>
        <dbReference type="Proteomes" id="UP001556196"/>
    </source>
</evidence>
<comment type="caution">
    <text evidence="3">The sequence shown here is derived from an EMBL/GenBank/DDBJ whole genome shotgun (WGS) entry which is preliminary data.</text>
</comment>
<evidence type="ECO:0000259" key="1">
    <source>
        <dbReference type="Pfam" id="PF00501"/>
    </source>
</evidence>
<name>A0ABV3R0V4_9HYPH</name>
<dbReference type="InterPro" id="IPR042099">
    <property type="entry name" value="ANL_N_sf"/>
</dbReference>
<feature type="domain" description="AMP-binding enzyme C-terminal" evidence="2">
    <location>
        <begin position="397"/>
        <end position="472"/>
    </location>
</feature>
<dbReference type="Proteomes" id="UP001556196">
    <property type="component" value="Unassembled WGS sequence"/>
</dbReference>
<reference evidence="3 4" key="1">
    <citation type="submission" date="2024-06" db="EMBL/GenBank/DDBJ databases">
        <authorList>
            <person name="Tuo L."/>
        </authorList>
    </citation>
    <scope>NUCLEOTIDE SEQUENCE [LARGE SCALE GENOMIC DNA]</scope>
    <source>
        <strain evidence="3 4">ZMM04-5</strain>
    </source>
</reference>
<dbReference type="InterPro" id="IPR025110">
    <property type="entry name" value="AMP-bd_C"/>
</dbReference>
<accession>A0ABV3R0V4</accession>
<dbReference type="EMBL" id="JBFOCI010000003">
    <property type="protein sequence ID" value="MEW9806532.1"/>
    <property type="molecule type" value="Genomic_DNA"/>
</dbReference>
<dbReference type="InterPro" id="IPR020845">
    <property type="entry name" value="AMP-binding_CS"/>
</dbReference>
<dbReference type="InterPro" id="IPR000873">
    <property type="entry name" value="AMP-dep_synth/lig_dom"/>
</dbReference>
<dbReference type="Gene3D" id="3.40.50.12780">
    <property type="entry name" value="N-terminal domain of ligase-like"/>
    <property type="match status" value="1"/>
</dbReference>
<sequence>MSQPPPTALLPAIVAGLPDTAALVDVRSGQRLSRDEIWQATCDRAAALVAGGVERGDAVVIGQPEGVRFILDVFAGWTAGAVAVAVNPRLTADEQARVLAATGATAWLGPTGQETRARLDAEARPAAELLAGRALGLDAPALMLMTSGTTGAPKGVVHSLRSLSARLALNIAAIGRADLVRTLNVLPAFFGHGLIGNCLTALAAGGALHVWTDPDMTELRSLADLIDREHITFMSSVPSFWKIAMRLSGQPRHPLQRVHVGSAPLSIELWESIAAWTGTRRVFNMYGMTETANWIGGASLDEPSARDGLVGHAWGGSFGVVGEDGRVRAAGAGEVVLNSPTIMLGFHGMADKTAEVFHGVWFRTGDIGEIDAEGRLTLVGRIKNEINRGGVKVPAEEIDMLLERHPAIGEASAFAVPDPVSGEAVAAAIVMRPGAEASDDAIKAWCRLHIRPEAVPSQLFRLDEIPRNERGKIVRAVVREAALAQSGARR</sequence>
<evidence type="ECO:0000313" key="3">
    <source>
        <dbReference type="EMBL" id="MEW9806532.1"/>
    </source>
</evidence>
<evidence type="ECO:0000259" key="2">
    <source>
        <dbReference type="Pfam" id="PF13193"/>
    </source>
</evidence>
<feature type="domain" description="AMP-dependent synthetase/ligase" evidence="1">
    <location>
        <begin position="15"/>
        <end position="346"/>
    </location>
</feature>